<dbReference type="InterPro" id="IPR001357">
    <property type="entry name" value="BRCT_dom"/>
</dbReference>
<dbReference type="GO" id="GO:0030870">
    <property type="term" value="C:Mre11 complex"/>
    <property type="evidence" value="ECO:0007669"/>
    <property type="project" value="InterPro"/>
</dbReference>
<gene>
    <name evidence="11" type="ORF">LPLAT_LOCUS926</name>
</gene>
<dbReference type="GO" id="GO:0003684">
    <property type="term" value="F:damaged DNA binding"/>
    <property type="evidence" value="ECO:0007669"/>
    <property type="project" value="TreeGrafter"/>
</dbReference>
<keyword evidence="3" id="KW-0158">Chromosome</keyword>
<feature type="region of interest" description="Disordered" evidence="9">
    <location>
        <begin position="418"/>
        <end position="439"/>
    </location>
</feature>
<dbReference type="EMBL" id="OZ034824">
    <property type="protein sequence ID" value="CAL1674186.1"/>
    <property type="molecule type" value="Genomic_DNA"/>
</dbReference>
<dbReference type="PROSITE" id="PS50172">
    <property type="entry name" value="BRCT"/>
    <property type="match status" value="1"/>
</dbReference>
<feature type="region of interest" description="Disordered" evidence="9">
    <location>
        <begin position="673"/>
        <end position="705"/>
    </location>
</feature>
<evidence type="ECO:0000256" key="3">
    <source>
        <dbReference type="ARBA" id="ARBA00022454"/>
    </source>
</evidence>
<comment type="subcellular location">
    <subcellularLocation>
        <location evidence="2">Chromosome</location>
    </subcellularLocation>
    <subcellularLocation>
        <location evidence="1">Nucleus</location>
    </subcellularLocation>
</comment>
<keyword evidence="7" id="KW-0131">Cell cycle</keyword>
<protein>
    <recommendedName>
        <fullName evidence="10">BRCT domain-containing protein</fullName>
    </recommendedName>
</protein>
<organism evidence="11 12">
    <name type="scientific">Lasius platythorax</name>
    <dbReference type="NCBI Taxonomy" id="488582"/>
    <lineage>
        <taxon>Eukaryota</taxon>
        <taxon>Metazoa</taxon>
        <taxon>Ecdysozoa</taxon>
        <taxon>Arthropoda</taxon>
        <taxon>Hexapoda</taxon>
        <taxon>Insecta</taxon>
        <taxon>Pterygota</taxon>
        <taxon>Neoptera</taxon>
        <taxon>Endopterygota</taxon>
        <taxon>Hymenoptera</taxon>
        <taxon>Apocrita</taxon>
        <taxon>Aculeata</taxon>
        <taxon>Formicoidea</taxon>
        <taxon>Formicidae</taxon>
        <taxon>Formicinae</taxon>
        <taxon>Lasius</taxon>
        <taxon>Lasius</taxon>
    </lineage>
</organism>
<name>A0AAV2N353_9HYME</name>
<feature type="compositionally biased region" description="Basic and acidic residues" evidence="9">
    <location>
        <begin position="418"/>
        <end position="434"/>
    </location>
</feature>
<evidence type="ECO:0000313" key="12">
    <source>
        <dbReference type="Proteomes" id="UP001497644"/>
    </source>
</evidence>
<dbReference type="GO" id="GO:0000724">
    <property type="term" value="P:double-strand break repair via homologous recombination"/>
    <property type="evidence" value="ECO:0007669"/>
    <property type="project" value="TreeGrafter"/>
</dbReference>
<dbReference type="InterPro" id="IPR043014">
    <property type="entry name" value="Nibrin_BRCT2_sf"/>
</dbReference>
<evidence type="ECO:0000256" key="5">
    <source>
        <dbReference type="ARBA" id="ARBA00023204"/>
    </source>
</evidence>
<dbReference type="Proteomes" id="UP001497644">
    <property type="component" value="Chromosome 1"/>
</dbReference>
<feature type="domain" description="BRCT" evidence="10">
    <location>
        <begin position="107"/>
        <end position="204"/>
    </location>
</feature>
<evidence type="ECO:0000256" key="4">
    <source>
        <dbReference type="ARBA" id="ARBA00022763"/>
    </source>
</evidence>
<evidence type="ECO:0000256" key="6">
    <source>
        <dbReference type="ARBA" id="ARBA00023242"/>
    </source>
</evidence>
<dbReference type="SUPFAM" id="SSF52113">
    <property type="entry name" value="BRCT domain"/>
    <property type="match status" value="1"/>
</dbReference>
<accession>A0AAV2N353</accession>
<keyword evidence="12" id="KW-1185">Reference proteome</keyword>
<evidence type="ECO:0000256" key="1">
    <source>
        <dbReference type="ARBA" id="ARBA00004123"/>
    </source>
</evidence>
<dbReference type="PANTHER" id="PTHR12162">
    <property type="entry name" value="NIBRIN-RELATED"/>
    <property type="match status" value="1"/>
</dbReference>
<dbReference type="Gene3D" id="3.40.50.10190">
    <property type="entry name" value="BRCT domain"/>
    <property type="match status" value="1"/>
</dbReference>
<dbReference type="InterPro" id="IPR040227">
    <property type="entry name" value="Nibrin-rel"/>
</dbReference>
<dbReference type="PANTHER" id="PTHR12162:SF0">
    <property type="entry name" value="NIBRIN"/>
    <property type="match status" value="1"/>
</dbReference>
<keyword evidence="5" id="KW-0234">DNA repair</keyword>
<evidence type="ECO:0000256" key="8">
    <source>
        <dbReference type="ARBA" id="ARBA00044757"/>
    </source>
</evidence>
<reference evidence="11 12" key="1">
    <citation type="submission" date="2024-04" db="EMBL/GenBank/DDBJ databases">
        <authorList>
            <consortium name="Molecular Ecology Group"/>
        </authorList>
    </citation>
    <scope>NUCLEOTIDE SEQUENCE [LARGE SCALE GENOMIC DNA]</scope>
</reference>
<dbReference type="GO" id="GO:0007095">
    <property type="term" value="P:mitotic G2 DNA damage checkpoint signaling"/>
    <property type="evidence" value="ECO:0007669"/>
    <property type="project" value="InterPro"/>
</dbReference>
<dbReference type="GO" id="GO:0005694">
    <property type="term" value="C:chromosome"/>
    <property type="evidence" value="ECO:0007669"/>
    <property type="project" value="UniProtKB-SubCell"/>
</dbReference>
<dbReference type="AlphaFoldDB" id="A0AAV2N353"/>
<dbReference type="SUPFAM" id="SSF49879">
    <property type="entry name" value="SMAD/FHA domain"/>
    <property type="match status" value="1"/>
</dbReference>
<dbReference type="Pfam" id="PF00498">
    <property type="entry name" value="FHA"/>
    <property type="match status" value="1"/>
</dbReference>
<evidence type="ECO:0000313" key="11">
    <source>
        <dbReference type="EMBL" id="CAL1674186.1"/>
    </source>
</evidence>
<dbReference type="Gene3D" id="2.60.200.20">
    <property type="match status" value="1"/>
</dbReference>
<dbReference type="CDD" id="cd17741">
    <property type="entry name" value="BRCT_nibrin"/>
    <property type="match status" value="1"/>
</dbReference>
<evidence type="ECO:0000256" key="2">
    <source>
        <dbReference type="ARBA" id="ARBA00004286"/>
    </source>
</evidence>
<keyword evidence="6" id="KW-0539">Nucleus</keyword>
<evidence type="ECO:0000259" key="10">
    <source>
        <dbReference type="PROSITE" id="PS50172"/>
    </source>
</evidence>
<evidence type="ECO:0000256" key="9">
    <source>
        <dbReference type="SAM" id="MobiDB-lite"/>
    </source>
</evidence>
<proteinExistence type="inferred from homology"/>
<dbReference type="InterPro" id="IPR036420">
    <property type="entry name" value="BRCT_dom_sf"/>
</dbReference>
<dbReference type="InterPro" id="IPR032429">
    <property type="entry name" value="Nibrin_BRCT2"/>
</dbReference>
<evidence type="ECO:0000256" key="7">
    <source>
        <dbReference type="ARBA" id="ARBA00023306"/>
    </source>
</evidence>
<dbReference type="Pfam" id="PF00533">
    <property type="entry name" value="BRCT"/>
    <property type="match status" value="1"/>
</dbReference>
<keyword evidence="4" id="KW-0227">DNA damage</keyword>
<dbReference type="Gene3D" id="3.40.50.10980">
    <property type="entry name" value="Nibrin, BRCT2 domain"/>
    <property type="match status" value="1"/>
</dbReference>
<dbReference type="InterPro" id="IPR000253">
    <property type="entry name" value="FHA_dom"/>
</dbReference>
<comment type="similarity">
    <text evidence="8">Belongs to the Nibrin family.</text>
</comment>
<feature type="compositionally biased region" description="Basic and acidic residues" evidence="9">
    <location>
        <begin position="678"/>
        <end position="704"/>
    </location>
</feature>
<dbReference type="InterPro" id="IPR008984">
    <property type="entry name" value="SMAD_FHA_dom_sf"/>
</dbReference>
<sequence length="753" mass="86630">MWCLKGDQDLCVYILPNQKKSFGKSQSDIKLEGDATVSGLHAVISVESTRESDAQYKCVISNVSKYGTVVVRDEEKKKLSANEKFSLRPGDIVQFGQKYTFVALCHLFVIVRSGLNEEDTERLRDIADYLGGRLSETWDNSCTHLTVAESVLFTTKLACALASAKPIVTIMYWEAVNIAIKESKELPKIEDFLPRVKEEWLKVCSRLFLPNEKRKTLFKGLSFVHFCAKQYFTYAQLITAAGGKSCVYPTKRPLTPRDLTARNAIVIQQPANDSSQLTQVIAVDYPIIYCKLQAVKRRIVSDTEIPLAILYCTTKMYCNPKFDFATFVKLKTQIFSPSDMIIVEDTQEVDNAAKKQIKRNTIPETCDSQNNIVSTKMYFTDESEQRGIYNASESNIAMNDQQNTDNRENKRRIIPETCDSQKNEHISKKTRFSDENEQSNISSISKDNIVMKIQNDKNNLKNIYFFNESQNISNNNKSNVVSNIVSRKVTKQSQIIPESCSSLEESVNNIFSDKSNNKQAHIIFDTCKFKNILSNVTMEKEETDELQEKEIFVENNSILAKNNKKKDILEENKYKFQQLGNMFINKDSSTSENSNLNCKENLIVENDSLNDNTDKFENARWERSRNSEYPRILSIEEIDNNEMYIQRGKEKSILGKYCFTDQQSQNSLKESKLGSVCKSERNQENKKVKGNEIQKKDKRKEEPQRTGANWYERYLNQEFTNEILRKDIPCGKRFTKKPIMIPEKILKVDDFVL</sequence>
<dbReference type="Pfam" id="PF16508">
    <property type="entry name" value="NIBRIN_BRCT_II"/>
    <property type="match status" value="1"/>
</dbReference>